<dbReference type="InterPro" id="IPR013328">
    <property type="entry name" value="6PGD_dom2"/>
</dbReference>
<dbReference type="InterPro" id="IPR029154">
    <property type="entry name" value="HIBADH-like_NADP-bd"/>
</dbReference>
<reference evidence="6 7" key="1">
    <citation type="submission" date="2023-12" db="EMBL/GenBank/DDBJ databases">
        <title>Sinomonas terricola sp. nov, isolated from litchi orchard soil in Guangdong, PR China.</title>
        <authorList>
            <person name="Jiaxin W."/>
            <person name="Yang Z."/>
            <person name="Honghui Z."/>
        </authorList>
    </citation>
    <scope>NUCLEOTIDE SEQUENCE [LARGE SCALE GENOMIC DNA]</scope>
    <source>
        <strain evidence="6 7">JGH33</strain>
    </source>
</reference>
<dbReference type="Pfam" id="PF14833">
    <property type="entry name" value="NAD_binding_11"/>
    <property type="match status" value="1"/>
</dbReference>
<dbReference type="InterPro" id="IPR006115">
    <property type="entry name" value="6PGDH_NADP-bd"/>
</dbReference>
<dbReference type="InterPro" id="IPR036291">
    <property type="entry name" value="NAD(P)-bd_dom_sf"/>
</dbReference>
<dbReference type="PANTHER" id="PTHR43060:SF15">
    <property type="entry name" value="3-HYDROXYISOBUTYRATE DEHYDROGENASE-LIKE 1, MITOCHONDRIAL-RELATED"/>
    <property type="match status" value="1"/>
</dbReference>
<organism evidence="6 7">
    <name type="scientific">Sinomonas terricola</name>
    <dbReference type="NCBI Taxonomy" id="3110330"/>
    <lineage>
        <taxon>Bacteria</taxon>
        <taxon>Bacillati</taxon>
        <taxon>Actinomycetota</taxon>
        <taxon>Actinomycetes</taxon>
        <taxon>Micrococcales</taxon>
        <taxon>Micrococcaceae</taxon>
        <taxon>Sinomonas</taxon>
    </lineage>
</organism>
<dbReference type="Gene3D" id="3.40.50.720">
    <property type="entry name" value="NAD(P)-binding Rossmann-like Domain"/>
    <property type="match status" value="1"/>
</dbReference>
<comment type="similarity">
    <text evidence="1">Belongs to the HIBADH-related family.</text>
</comment>
<dbReference type="PIRSF" id="PIRSF000103">
    <property type="entry name" value="HIBADH"/>
    <property type="match status" value="1"/>
</dbReference>
<dbReference type="EMBL" id="JAYGGQ010000025">
    <property type="protein sequence ID" value="MEA5457275.1"/>
    <property type="molecule type" value="Genomic_DNA"/>
</dbReference>
<dbReference type="GO" id="GO:0016491">
    <property type="term" value="F:oxidoreductase activity"/>
    <property type="evidence" value="ECO:0007669"/>
    <property type="project" value="UniProtKB-KW"/>
</dbReference>
<evidence type="ECO:0000313" key="7">
    <source>
        <dbReference type="Proteomes" id="UP001304769"/>
    </source>
</evidence>
<gene>
    <name evidence="6" type="ORF">SPF06_21370</name>
</gene>
<dbReference type="InterPro" id="IPR008927">
    <property type="entry name" value="6-PGluconate_DH-like_C_sf"/>
</dbReference>
<sequence>MNIGWIGAGLMGAPMVRRLLEAGHEVTLYTRSGSPPASLTGLDLPVANSVGELARTSEVVFTILGGPRDVEEVYLSADGLASNTRIGAVLVDMTTSSVEVAQRVASAASERGAHALDAPVSGGPFGAESGSLSIMVGGSASALDRVRDVLSVLGRVVVHHGGSGAGQCAKLVNQLVVAAVTESCAEAFLVARRAGLDIRNVAQSLSAGAAGSPLSRFVLERLDAGDRTPGFKVSHLRKDLDLVVGEGERLGLRLPLAELARDAAVEVERSLGGNVGTQMIGSRLAPMAALAPRGGELP</sequence>
<keyword evidence="3" id="KW-0520">NAD</keyword>
<name>A0ABU5TC60_9MICC</name>
<evidence type="ECO:0000256" key="1">
    <source>
        <dbReference type="ARBA" id="ARBA00009080"/>
    </source>
</evidence>
<proteinExistence type="inferred from homology"/>
<accession>A0ABU5TC60</accession>
<dbReference type="EC" id="1.1.-.-" evidence="6"/>
<evidence type="ECO:0000259" key="5">
    <source>
        <dbReference type="Pfam" id="PF14833"/>
    </source>
</evidence>
<dbReference type="InterPro" id="IPR015815">
    <property type="entry name" value="HIBADH-related"/>
</dbReference>
<dbReference type="Proteomes" id="UP001304769">
    <property type="component" value="Unassembled WGS sequence"/>
</dbReference>
<feature type="domain" description="3-hydroxyisobutyrate dehydrogenase-like NAD-binding" evidence="5">
    <location>
        <begin position="164"/>
        <end position="276"/>
    </location>
</feature>
<evidence type="ECO:0000313" key="6">
    <source>
        <dbReference type="EMBL" id="MEA5457275.1"/>
    </source>
</evidence>
<protein>
    <submittedName>
        <fullName evidence="6">NAD(P)-dependent oxidoreductase</fullName>
        <ecNumber evidence="6">1.1.-.-</ecNumber>
    </submittedName>
</protein>
<keyword evidence="7" id="KW-1185">Reference proteome</keyword>
<evidence type="ECO:0000259" key="4">
    <source>
        <dbReference type="Pfam" id="PF03446"/>
    </source>
</evidence>
<feature type="domain" description="6-phosphogluconate dehydrogenase NADP-binding" evidence="4">
    <location>
        <begin position="2"/>
        <end position="161"/>
    </location>
</feature>
<dbReference type="PANTHER" id="PTHR43060">
    <property type="entry name" value="3-HYDROXYISOBUTYRATE DEHYDROGENASE-LIKE 1, MITOCHONDRIAL-RELATED"/>
    <property type="match status" value="1"/>
</dbReference>
<evidence type="ECO:0000256" key="3">
    <source>
        <dbReference type="ARBA" id="ARBA00023027"/>
    </source>
</evidence>
<dbReference type="SUPFAM" id="SSF48179">
    <property type="entry name" value="6-phosphogluconate dehydrogenase C-terminal domain-like"/>
    <property type="match status" value="1"/>
</dbReference>
<comment type="caution">
    <text evidence="6">The sequence shown here is derived from an EMBL/GenBank/DDBJ whole genome shotgun (WGS) entry which is preliminary data.</text>
</comment>
<evidence type="ECO:0000256" key="2">
    <source>
        <dbReference type="ARBA" id="ARBA00023002"/>
    </source>
</evidence>
<keyword evidence="2 6" id="KW-0560">Oxidoreductase</keyword>
<dbReference type="Pfam" id="PF03446">
    <property type="entry name" value="NAD_binding_2"/>
    <property type="match status" value="1"/>
</dbReference>
<dbReference type="SUPFAM" id="SSF51735">
    <property type="entry name" value="NAD(P)-binding Rossmann-fold domains"/>
    <property type="match status" value="1"/>
</dbReference>
<dbReference type="Gene3D" id="1.10.1040.10">
    <property type="entry name" value="N-(1-d-carboxylethyl)-l-norvaline Dehydrogenase, domain 2"/>
    <property type="match status" value="1"/>
</dbReference>
<dbReference type="RefSeq" id="WP_323281187.1">
    <property type="nucleotide sequence ID" value="NZ_JAYGGQ010000025.1"/>
</dbReference>